<evidence type="ECO:0000313" key="6">
    <source>
        <dbReference type="Proteomes" id="UP000256345"/>
    </source>
</evidence>
<organism evidence="3 5">
    <name type="scientific">Archangium gephyra</name>
    <dbReference type="NCBI Taxonomy" id="48"/>
    <lineage>
        <taxon>Bacteria</taxon>
        <taxon>Pseudomonadati</taxon>
        <taxon>Myxococcota</taxon>
        <taxon>Myxococcia</taxon>
        <taxon>Myxococcales</taxon>
        <taxon>Cystobacterineae</taxon>
        <taxon>Archangiaceae</taxon>
        <taxon>Archangium</taxon>
    </lineage>
</organism>
<dbReference type="Gene3D" id="3.30.1480.10">
    <property type="entry name" value="NusA, N-terminal domain"/>
    <property type="match status" value="1"/>
</dbReference>
<dbReference type="RefSeq" id="WP_053065983.1">
    <property type="nucleotide sequence ID" value="NZ_CP011509.1"/>
</dbReference>
<dbReference type="EMBL" id="CP011509">
    <property type="protein sequence ID" value="AKI98677.1"/>
    <property type="molecule type" value="Genomic_DNA"/>
</dbReference>
<reference evidence="3 5" key="1">
    <citation type="submission" date="2015-05" db="EMBL/GenBank/DDBJ databases">
        <title>Genome assembly of Archangium gephyra DSM 2261.</title>
        <authorList>
            <person name="Sharma G."/>
            <person name="Subramanian S."/>
        </authorList>
    </citation>
    <scope>NUCLEOTIDE SEQUENCE [LARGE SCALE GENOMIC DNA]</scope>
    <source>
        <strain evidence="3 5">DSM 2261</strain>
    </source>
</reference>
<gene>
    <name evidence="3" type="ORF">AA314_00304</name>
    <name evidence="4" type="ORF">ATI61_10674</name>
</gene>
<dbReference type="InterPro" id="IPR013735">
    <property type="entry name" value="TF_NusA_N"/>
</dbReference>
<feature type="domain" description="Transcription factor NusA N-terminal" evidence="1">
    <location>
        <begin position="216"/>
        <end position="309"/>
    </location>
</feature>
<evidence type="ECO:0000259" key="2">
    <source>
        <dbReference type="Pfam" id="PF21831"/>
    </source>
</evidence>
<evidence type="ECO:0000313" key="5">
    <source>
        <dbReference type="Proteomes" id="UP000035579"/>
    </source>
</evidence>
<dbReference type="InterPro" id="IPR036555">
    <property type="entry name" value="NusA_N_sf"/>
</dbReference>
<sequence>MSTDDDLRAYLREQVEAAVLGGYQNDKQVLASIEELARHELRDGAQVEQLLEYTRRRLEEHRVEEASWTEPTVNDALDRAFEELTRQGILALQNAGYTLSDGWSVAKDAAEKRFEPIRGATFFHGQDVERGVLGVGLMLAFGAFEEDPARHDEASLAIAREVRETLARHGIETEWNGSVGTRIQIPPFEWRKRRQSPRARRTPTPPADTGSLVERVLRNVMQEEGLSQEQAIAALESFILEEALKHYGEDRRLEAHYDPEKGVVELYQALTVVERLDDDPAVAANQRLLEPVRQRGMDVEPGDELIFQIFYRPEDAPESHAQDSQYGELLELKTFGRFLRWSARALREGLLAHSR</sequence>
<keyword evidence="6" id="KW-1185">Reference proteome</keyword>
<dbReference type="Pfam" id="PF21831">
    <property type="entry name" value="DUF6891"/>
    <property type="match status" value="1"/>
</dbReference>
<evidence type="ECO:0000313" key="3">
    <source>
        <dbReference type="EMBL" id="AKI98677.1"/>
    </source>
</evidence>
<reference evidence="4 6" key="2">
    <citation type="submission" date="2018-08" db="EMBL/GenBank/DDBJ databases">
        <title>Genomic Encyclopedia of Archaeal and Bacterial Type Strains, Phase II (KMG-II): from individual species to whole genera.</title>
        <authorList>
            <person name="Goeker M."/>
        </authorList>
    </citation>
    <scope>NUCLEOTIDE SEQUENCE [LARGE SCALE GENOMIC DNA]</scope>
    <source>
        <strain evidence="4 6">DSM 2261</strain>
    </source>
</reference>
<dbReference type="KEGG" id="age:AA314_00304"/>
<dbReference type="GO" id="GO:0003700">
    <property type="term" value="F:DNA-binding transcription factor activity"/>
    <property type="evidence" value="ECO:0007669"/>
    <property type="project" value="InterPro"/>
</dbReference>
<proteinExistence type="predicted"/>
<dbReference type="Pfam" id="PF08529">
    <property type="entry name" value="NusA_N"/>
    <property type="match status" value="1"/>
</dbReference>
<dbReference type="Proteomes" id="UP000256345">
    <property type="component" value="Unassembled WGS sequence"/>
</dbReference>
<evidence type="ECO:0000259" key="1">
    <source>
        <dbReference type="Pfam" id="PF08529"/>
    </source>
</evidence>
<dbReference type="SUPFAM" id="SSF69705">
    <property type="entry name" value="Transcription factor NusA, N-terminal domain"/>
    <property type="match status" value="1"/>
</dbReference>
<dbReference type="Proteomes" id="UP000035579">
    <property type="component" value="Chromosome"/>
</dbReference>
<evidence type="ECO:0000313" key="4">
    <source>
        <dbReference type="EMBL" id="REG30605.1"/>
    </source>
</evidence>
<dbReference type="GO" id="GO:0031554">
    <property type="term" value="P:regulation of termination of DNA-templated transcription"/>
    <property type="evidence" value="ECO:0007669"/>
    <property type="project" value="InterPro"/>
</dbReference>
<dbReference type="EMBL" id="QUMU01000006">
    <property type="protein sequence ID" value="REG30605.1"/>
    <property type="molecule type" value="Genomic_DNA"/>
</dbReference>
<dbReference type="AlphaFoldDB" id="A0AAC8TAJ5"/>
<dbReference type="InterPro" id="IPR054186">
    <property type="entry name" value="DUF6891"/>
</dbReference>
<accession>A0AAC8TAJ5</accession>
<name>A0AAC8TAJ5_9BACT</name>
<feature type="domain" description="DUF6891" evidence="2">
    <location>
        <begin position="5"/>
        <end position="194"/>
    </location>
</feature>
<protein>
    <submittedName>
        <fullName evidence="4">NusA-like protein</fullName>
    </submittedName>
</protein>